<feature type="compositionally biased region" description="Low complexity" evidence="1">
    <location>
        <begin position="13"/>
        <end position="22"/>
    </location>
</feature>
<feature type="compositionally biased region" description="Polar residues" evidence="1">
    <location>
        <begin position="85"/>
        <end position="102"/>
    </location>
</feature>
<keyword evidence="2" id="KW-0472">Membrane</keyword>
<dbReference type="InterPro" id="IPR021822">
    <property type="entry name" value="DUF3405"/>
</dbReference>
<evidence type="ECO:0000313" key="4">
    <source>
        <dbReference type="Proteomes" id="UP000775872"/>
    </source>
</evidence>
<reference evidence="3 4" key="2">
    <citation type="submission" date="2021-10" db="EMBL/GenBank/DDBJ databases">
        <authorList>
            <person name="Piombo E."/>
        </authorList>
    </citation>
    <scope>NUCLEOTIDE SEQUENCE [LARGE SCALE GENOMIC DNA]</scope>
</reference>
<dbReference type="PANTHER" id="PTHR36205">
    <property type="entry name" value="CHROMOSOME 19, WHOLE GENOME SHOTGUN SEQUENCE"/>
    <property type="match status" value="1"/>
</dbReference>
<proteinExistence type="predicted"/>
<feature type="region of interest" description="Disordered" evidence="1">
    <location>
        <begin position="737"/>
        <end position="761"/>
    </location>
</feature>
<feature type="transmembrane region" description="Helical" evidence="2">
    <location>
        <begin position="49"/>
        <end position="69"/>
    </location>
</feature>
<keyword evidence="4" id="KW-1185">Reference proteome</keyword>
<dbReference type="AlphaFoldDB" id="A0A9N9ZPH8"/>
<feature type="region of interest" description="Disordered" evidence="1">
    <location>
        <begin position="1"/>
        <end position="22"/>
    </location>
</feature>
<feature type="compositionally biased region" description="Basic and acidic residues" evidence="1">
    <location>
        <begin position="140"/>
        <end position="149"/>
    </location>
</feature>
<keyword evidence="2" id="KW-1133">Transmembrane helix</keyword>
<keyword evidence="2" id="KW-0812">Transmembrane</keyword>
<organism evidence="3 4">
    <name type="scientific">Clonostachys solani</name>
    <dbReference type="NCBI Taxonomy" id="160281"/>
    <lineage>
        <taxon>Eukaryota</taxon>
        <taxon>Fungi</taxon>
        <taxon>Dikarya</taxon>
        <taxon>Ascomycota</taxon>
        <taxon>Pezizomycotina</taxon>
        <taxon>Sordariomycetes</taxon>
        <taxon>Hypocreomycetidae</taxon>
        <taxon>Hypocreales</taxon>
        <taxon>Bionectriaceae</taxon>
        <taxon>Clonostachys</taxon>
    </lineage>
</organism>
<reference evidence="4" key="1">
    <citation type="submission" date="2019-06" db="EMBL/GenBank/DDBJ databases">
        <authorList>
            <person name="Broberg M."/>
        </authorList>
    </citation>
    <scope>NUCLEOTIDE SEQUENCE [LARGE SCALE GENOMIC DNA]</scope>
</reference>
<feature type="compositionally biased region" description="Basic and acidic residues" evidence="1">
    <location>
        <begin position="199"/>
        <end position="208"/>
    </location>
</feature>
<dbReference type="EMBL" id="CABFOC020000091">
    <property type="protein sequence ID" value="CAH0059216.1"/>
    <property type="molecule type" value="Genomic_DNA"/>
</dbReference>
<evidence type="ECO:0000313" key="3">
    <source>
        <dbReference type="EMBL" id="CAH0059216.1"/>
    </source>
</evidence>
<gene>
    <name evidence="3" type="ORF">CSOL1703_00008251</name>
</gene>
<sequence>MEKSRFEFKRMSSRSSSNSSSLGSDAFLPIHTGFEKPVFRLRTVVTHGVYRRVLIWAVTSVLLVTVFLYSTRDGSLHRISNDAGTPSALSHGSADVPSTANSPAPPKVHKPPHNNGIKEEHDAETIYHVNPNPEDPDQDGSEKPETPESLKRWEEDLGRMPWLNFKLFDGYFNGLKSLVSSANHVPENARVPPPLSKRSSVDEDKETPSQKPYYPYNSSHPDFRLCYLDSQNTIPAPDIFAYSGVPQNFPNPSMGSYQALGIPDDVCFDRFGRYGPYGFGYSKREGGSGVGQFTESSGNERVWATSGKIDYNTVDWADAQDRCYEANKARFQQVDPETNKLVPVEGKKARIAVVIRVYTGFEWTDLAILNFRALINELSLKSGGEYQVHFLLHVKDGDTPLWSDAATARRVVETNMPAEFRGMVTLWSEPQMALYYPGKFRDSYSNPSQRELGGVYRSGHWPLQIFARQNPQYEHFWNWEMDMRWVGNYYELFNRMTKWAEQQPRHLAWERSSRYFIPSYHGSWENFTATVERDAGESGIEPVLGPVQFQGRKSLRFEMRGESPMPASCDPDRDQSLCGVGEEADLITVNPIFDTHMSGWAFGLDAVGYPKKAPPPRRAAIITASRLSRRLLDSMHEQVWRHHQTMFSEMFPASIAFHHGFKAVAAPHPIYLDRQWGDAINEVFNGGSHHSTDGHGCPFDISNEHNHRGSTWYFNSKFSGMLWRRWLGYPQKDMRGRYQSTQGEDGVMQGGKNQEESSSGTGRMCLRSMLLHPIKLEHPSEFK</sequence>
<dbReference type="Pfam" id="PF11885">
    <property type="entry name" value="DUF3405"/>
    <property type="match status" value="1"/>
</dbReference>
<accession>A0A9N9ZPH8</accession>
<name>A0A9N9ZPH8_9HYPO</name>
<dbReference type="Proteomes" id="UP000775872">
    <property type="component" value="Unassembled WGS sequence"/>
</dbReference>
<comment type="caution">
    <text evidence="3">The sequence shown here is derived from an EMBL/GenBank/DDBJ whole genome shotgun (WGS) entry which is preliminary data.</text>
</comment>
<evidence type="ECO:0000256" key="2">
    <source>
        <dbReference type="SAM" id="Phobius"/>
    </source>
</evidence>
<feature type="compositionally biased region" description="Basic and acidic residues" evidence="1">
    <location>
        <begin position="1"/>
        <end position="10"/>
    </location>
</feature>
<dbReference type="PANTHER" id="PTHR36205:SF3">
    <property type="entry name" value="MAJOR FACILITATOR SUPERFAMILY TRANSPORTER"/>
    <property type="match status" value="1"/>
</dbReference>
<evidence type="ECO:0000256" key="1">
    <source>
        <dbReference type="SAM" id="MobiDB-lite"/>
    </source>
</evidence>
<feature type="region of interest" description="Disordered" evidence="1">
    <location>
        <begin position="185"/>
        <end position="214"/>
    </location>
</feature>
<feature type="compositionally biased region" description="Basic and acidic residues" evidence="1">
    <location>
        <begin position="116"/>
        <end position="125"/>
    </location>
</feature>
<feature type="region of interest" description="Disordered" evidence="1">
    <location>
        <begin position="85"/>
        <end position="149"/>
    </location>
</feature>
<protein>
    <recommendedName>
        <fullName evidence="5">Major facilitator superfamily transporter</fullName>
    </recommendedName>
</protein>
<dbReference type="OrthoDB" id="3353407at2759"/>
<evidence type="ECO:0008006" key="5">
    <source>
        <dbReference type="Google" id="ProtNLM"/>
    </source>
</evidence>